<sequence length="167" mass="18380">MKTRLMALCLLFAAMVPVAHAHHYRHGDLTIDHPWSRPTPPGTPMGVGYMRITNDGTGDAVLVSAHTPRAGHVSIHETVMHDGVMRMQSVDGGLVIPAGQTVELKPHGYHLMLEQLQEPLREGERIPLTLQFRGMAPLEVELAVQPLDDGGDEAHEGMNHDMHSMDH</sequence>
<dbReference type="EMBL" id="MSCW01000008">
    <property type="protein sequence ID" value="ONF42900.1"/>
    <property type="molecule type" value="Genomic_DNA"/>
</dbReference>
<dbReference type="InterPro" id="IPR036182">
    <property type="entry name" value="PCuAC_sf"/>
</dbReference>
<dbReference type="AlphaFoldDB" id="A0A1V2DR17"/>
<feature type="chain" id="PRO_5012617951" evidence="2">
    <location>
        <begin position="22"/>
        <end position="167"/>
    </location>
</feature>
<dbReference type="Proteomes" id="UP000189339">
    <property type="component" value="Unassembled WGS sequence"/>
</dbReference>
<comment type="caution">
    <text evidence="3">The sequence shown here is derived from an EMBL/GenBank/DDBJ whole genome shotgun (WGS) entry which is preliminary data.</text>
</comment>
<evidence type="ECO:0000313" key="4">
    <source>
        <dbReference type="Proteomes" id="UP000189339"/>
    </source>
</evidence>
<feature type="region of interest" description="Disordered" evidence="1">
    <location>
        <begin position="148"/>
        <end position="167"/>
    </location>
</feature>
<evidence type="ECO:0000313" key="3">
    <source>
        <dbReference type="EMBL" id="ONF42900.1"/>
    </source>
</evidence>
<dbReference type="SUPFAM" id="SSF110087">
    <property type="entry name" value="DR1885-like metal-binding protein"/>
    <property type="match status" value="1"/>
</dbReference>
<keyword evidence="2" id="KW-0732">Signal</keyword>
<dbReference type="STRING" id="135739.BTO32_14580"/>
<proteinExistence type="predicted"/>
<accession>A0A1V2DR17</accession>
<feature type="signal peptide" evidence="2">
    <location>
        <begin position="1"/>
        <end position="21"/>
    </location>
</feature>
<dbReference type="Pfam" id="PF04314">
    <property type="entry name" value="PCuAC"/>
    <property type="match status" value="1"/>
</dbReference>
<protein>
    <submittedName>
        <fullName evidence="3">Metal-binding protein</fullName>
    </submittedName>
</protein>
<dbReference type="InterPro" id="IPR058248">
    <property type="entry name" value="Lxx211020-like"/>
</dbReference>
<dbReference type="OrthoDB" id="9796962at2"/>
<gene>
    <name evidence="3" type="ORF">BTO32_14580</name>
</gene>
<keyword evidence="4" id="KW-1185">Reference proteome</keyword>
<reference evidence="3 4" key="1">
    <citation type="submission" date="2016-12" db="EMBL/GenBank/DDBJ databases">
        <title>Marinobacter lutaoensis whole genome sequencing.</title>
        <authorList>
            <person name="Verma A."/>
            <person name="Krishnamurthi S."/>
        </authorList>
    </citation>
    <scope>NUCLEOTIDE SEQUENCE [LARGE SCALE GENOMIC DNA]</scope>
    <source>
        <strain evidence="3 4">T5054</strain>
    </source>
</reference>
<evidence type="ECO:0000256" key="1">
    <source>
        <dbReference type="SAM" id="MobiDB-lite"/>
    </source>
</evidence>
<dbReference type="Gene3D" id="2.60.40.1890">
    <property type="entry name" value="PCu(A)C copper chaperone"/>
    <property type="match status" value="1"/>
</dbReference>
<feature type="compositionally biased region" description="Basic and acidic residues" evidence="1">
    <location>
        <begin position="152"/>
        <end position="167"/>
    </location>
</feature>
<dbReference type="PANTHER" id="PTHR36302:SF1">
    <property type="entry name" value="COPPER CHAPERONE PCU(A)C"/>
    <property type="match status" value="1"/>
</dbReference>
<evidence type="ECO:0000256" key="2">
    <source>
        <dbReference type="SAM" id="SignalP"/>
    </source>
</evidence>
<dbReference type="InterPro" id="IPR007410">
    <property type="entry name" value="LpqE-like"/>
</dbReference>
<dbReference type="PANTHER" id="PTHR36302">
    <property type="entry name" value="BLR7088 PROTEIN"/>
    <property type="match status" value="1"/>
</dbReference>
<name>A0A1V2DR17_9GAMM</name>
<dbReference type="RefSeq" id="WP_076725367.1">
    <property type="nucleotide sequence ID" value="NZ_MSCW01000008.1"/>
</dbReference>
<organism evidence="3 4">
    <name type="scientific">Marinobacter lutaoensis</name>
    <dbReference type="NCBI Taxonomy" id="135739"/>
    <lineage>
        <taxon>Bacteria</taxon>
        <taxon>Pseudomonadati</taxon>
        <taxon>Pseudomonadota</taxon>
        <taxon>Gammaproteobacteria</taxon>
        <taxon>Pseudomonadales</taxon>
        <taxon>Marinobacteraceae</taxon>
        <taxon>Marinobacter</taxon>
    </lineage>
</organism>